<comment type="caution">
    <text evidence="1">The sequence shown here is derived from an EMBL/GenBank/DDBJ whole genome shotgun (WGS) entry which is preliminary data.</text>
</comment>
<dbReference type="AlphaFoldDB" id="A0A154IRN8"/>
<dbReference type="EMBL" id="LVYU01000004">
    <property type="protein sequence ID" value="KZB03285.1"/>
    <property type="molecule type" value="Genomic_DNA"/>
</dbReference>
<protein>
    <submittedName>
        <fullName evidence="1">Uncharacterized protein</fullName>
    </submittedName>
</protein>
<sequence>MKHADRNGFSPGKMWSLWELLELKVGQLLDLHERLTIERGYFERGQHELTNAGTGHIRFEAADLSNLKNVVTEIEQIAASNGLTSTQQAAARTREFLSQAPLDNPQFSGLVMTAANCGTMFRHLTDITSRIRDDCNARIYFQIAPENARLYQPIKPHFGEEVERVFPIAIDDIAESGKCLALDQGTAAVFHLMRVVEAGLRALAADLGIPYAPSWEAYKKQLDKILDTNNYANLSADQKAKRPFYQDALGDVVAIKIAWRNPTMHIVKSYDTKQAAVVWSATESFMRHVAANLSPAPLAQISTGQVP</sequence>
<dbReference type="RefSeq" id="WP_062939780.1">
    <property type="nucleotide sequence ID" value="NZ_CP171844.1"/>
</dbReference>
<reference evidence="1" key="1">
    <citation type="submission" date="2016-03" db="EMBL/GenBank/DDBJ databases">
        <title>Microsymbionts genomes from the relict species Vavilovia formosa.</title>
        <authorList>
            <person name="Chirak E."/>
            <person name="Kimeklis A."/>
            <person name="Kopat V."/>
            <person name="Andronov E."/>
        </authorList>
    </citation>
    <scope>NUCLEOTIDE SEQUENCE [LARGE SCALE GENOMIC DNA]</scope>
    <source>
        <strain evidence="1">Vaf12</strain>
    </source>
</reference>
<proteinExistence type="predicted"/>
<gene>
    <name evidence="1" type="ORF">A4A59_35340</name>
</gene>
<evidence type="ECO:0000313" key="1">
    <source>
        <dbReference type="EMBL" id="KZB03285.1"/>
    </source>
</evidence>
<organism evidence="1">
    <name type="scientific">Rhizobium leguminosarum</name>
    <dbReference type="NCBI Taxonomy" id="384"/>
    <lineage>
        <taxon>Bacteria</taxon>
        <taxon>Pseudomonadati</taxon>
        <taxon>Pseudomonadota</taxon>
        <taxon>Alphaproteobacteria</taxon>
        <taxon>Hyphomicrobiales</taxon>
        <taxon>Rhizobiaceae</taxon>
        <taxon>Rhizobium/Agrobacterium group</taxon>
        <taxon>Rhizobium</taxon>
    </lineage>
</organism>
<name>A0A154IRN8_RHILE</name>
<accession>A0A154IRN8</accession>